<feature type="binding site" evidence="10">
    <location>
        <position position="85"/>
    </location>
    <ligand>
        <name>Mg(2+)</name>
        <dbReference type="ChEBI" id="CHEBI:18420"/>
    </ligand>
</feature>
<dbReference type="GO" id="GO:0008270">
    <property type="term" value="F:zinc ion binding"/>
    <property type="evidence" value="ECO:0007669"/>
    <property type="project" value="UniProtKB-UniRule"/>
</dbReference>
<dbReference type="AlphaFoldDB" id="A0A833DR69"/>
<feature type="binding site" evidence="10">
    <location>
        <position position="83"/>
    </location>
    <ligand>
        <name>Mg(2+)</name>
        <dbReference type="ChEBI" id="CHEBI:18420"/>
    </ligand>
</feature>
<dbReference type="InterPro" id="IPR026660">
    <property type="entry name" value="PRA-CH"/>
</dbReference>
<evidence type="ECO:0000259" key="11">
    <source>
        <dbReference type="Pfam" id="PF01502"/>
    </source>
</evidence>
<comment type="subunit">
    <text evidence="3 10">Homodimer.</text>
</comment>
<evidence type="ECO:0000313" key="12">
    <source>
        <dbReference type="EMBL" id="HIP16826.1"/>
    </source>
</evidence>
<evidence type="ECO:0000256" key="8">
    <source>
        <dbReference type="ARBA" id="ARBA00023102"/>
    </source>
</evidence>
<dbReference type="GO" id="GO:0000105">
    <property type="term" value="P:L-histidine biosynthetic process"/>
    <property type="evidence" value="ECO:0007669"/>
    <property type="project" value="UniProtKB-UniRule"/>
</dbReference>
<dbReference type="SUPFAM" id="SSF141734">
    <property type="entry name" value="HisI-like"/>
    <property type="match status" value="1"/>
</dbReference>
<dbReference type="EC" id="3.5.4.19" evidence="10"/>
<comment type="cofactor">
    <cofactor evidence="10">
        <name>Zn(2+)</name>
        <dbReference type="ChEBI" id="CHEBI:29105"/>
    </cofactor>
    <text evidence="10">Binds 1 zinc ion per subunit.</text>
</comment>
<dbReference type="PANTHER" id="PTHR42945:SF1">
    <property type="entry name" value="HISTIDINE BIOSYNTHESIS BIFUNCTIONAL PROTEIN HIS7"/>
    <property type="match status" value="1"/>
</dbReference>
<dbReference type="GO" id="GO:0004635">
    <property type="term" value="F:phosphoribosyl-AMP cyclohydrolase activity"/>
    <property type="evidence" value="ECO:0007669"/>
    <property type="project" value="UniProtKB-UniRule"/>
</dbReference>
<comment type="similarity">
    <text evidence="10">Belongs to the PRA-CH family.</text>
</comment>
<dbReference type="GO" id="GO:0004636">
    <property type="term" value="F:phosphoribosyl-ATP diphosphatase activity"/>
    <property type="evidence" value="ECO:0007669"/>
    <property type="project" value="UniProtKB-ARBA"/>
</dbReference>
<dbReference type="InterPro" id="IPR038019">
    <property type="entry name" value="PRib_AMP_CycHydrolase_sf"/>
</dbReference>
<gene>
    <name evidence="10 12" type="primary">hisI</name>
    <name evidence="12" type="ORF">EYG76_00785</name>
</gene>
<evidence type="ECO:0000256" key="2">
    <source>
        <dbReference type="ARBA" id="ARBA00005169"/>
    </source>
</evidence>
<dbReference type="Proteomes" id="UP000605144">
    <property type="component" value="Unassembled WGS sequence"/>
</dbReference>
<name>A0A833DR69_9EURY</name>
<feature type="domain" description="Phosphoribosyl-AMP cyclohydrolase" evidence="11">
    <location>
        <begin position="36"/>
        <end position="109"/>
    </location>
</feature>
<reference evidence="12" key="1">
    <citation type="journal article" date="2020" name="ISME J.">
        <title>Gammaproteobacteria mediating utilization of methyl-, sulfur- and petroleum organic compounds in deep ocean hydrothermal plumes.</title>
        <authorList>
            <person name="Zhou Z."/>
            <person name="Liu Y."/>
            <person name="Pan J."/>
            <person name="Cron B.R."/>
            <person name="Toner B.M."/>
            <person name="Anantharaman K."/>
            <person name="Breier J.A."/>
            <person name="Dick G.J."/>
            <person name="Li M."/>
        </authorList>
    </citation>
    <scope>NUCLEOTIDE SEQUENCE</scope>
    <source>
        <strain evidence="12">SZUA-1385</strain>
    </source>
</reference>
<evidence type="ECO:0000256" key="5">
    <source>
        <dbReference type="ARBA" id="ARBA00022605"/>
    </source>
</evidence>
<dbReference type="EMBL" id="DQSV01000013">
    <property type="protein sequence ID" value="HIP16826.1"/>
    <property type="molecule type" value="Genomic_DNA"/>
</dbReference>
<feature type="binding site" evidence="10">
    <location>
        <position position="100"/>
    </location>
    <ligand>
        <name>Zn(2+)</name>
        <dbReference type="ChEBI" id="CHEBI:29105"/>
        <note>ligand shared between dimeric partners</note>
    </ligand>
</feature>
<keyword evidence="7 10" id="KW-0378">Hydrolase</keyword>
<feature type="binding site" evidence="10">
    <location>
        <position position="107"/>
    </location>
    <ligand>
        <name>Zn(2+)</name>
        <dbReference type="ChEBI" id="CHEBI:29105"/>
        <note>ligand shared between dimeric partners</note>
    </ligand>
</feature>
<proteinExistence type="inferred from homology"/>
<keyword evidence="6 10" id="KW-0479">Metal-binding</keyword>
<dbReference type="Gene3D" id="3.10.20.810">
    <property type="entry name" value="Phosphoribosyl-AMP cyclohydrolase"/>
    <property type="match status" value="1"/>
</dbReference>
<comment type="cofactor">
    <cofactor evidence="10">
        <name>Mg(2+)</name>
        <dbReference type="ChEBI" id="CHEBI:18420"/>
    </cofactor>
    <text evidence="10">Binds 1 Mg(2+) ion per subunit.</text>
</comment>
<evidence type="ECO:0000256" key="4">
    <source>
        <dbReference type="ARBA" id="ARBA00022490"/>
    </source>
</evidence>
<dbReference type="UniPathway" id="UPA00031">
    <property type="reaction ID" value="UER00008"/>
</dbReference>
<dbReference type="GO" id="GO:0000287">
    <property type="term" value="F:magnesium ion binding"/>
    <property type="evidence" value="ECO:0007669"/>
    <property type="project" value="UniProtKB-UniRule"/>
</dbReference>
<keyword evidence="10" id="KW-0460">Magnesium</keyword>
<dbReference type="HAMAP" id="MF_01021">
    <property type="entry name" value="HisI"/>
    <property type="match status" value="1"/>
</dbReference>
<comment type="function">
    <text evidence="9 10">Catalyzes the hydrolysis of the adenine ring of phosphoribosyl-AMP.</text>
</comment>
<accession>A0A833DR69</accession>
<evidence type="ECO:0000256" key="9">
    <source>
        <dbReference type="ARBA" id="ARBA00053269"/>
    </source>
</evidence>
<feature type="binding site" evidence="10">
    <location>
        <position position="87"/>
    </location>
    <ligand>
        <name>Mg(2+)</name>
        <dbReference type="ChEBI" id="CHEBI:18420"/>
    </ligand>
</feature>
<dbReference type="FunFam" id="3.10.20.810:FF:000001">
    <property type="entry name" value="Histidine biosynthesis bifunctional protein HisIE"/>
    <property type="match status" value="1"/>
</dbReference>
<evidence type="ECO:0000256" key="3">
    <source>
        <dbReference type="ARBA" id="ARBA00011738"/>
    </source>
</evidence>
<keyword evidence="10" id="KW-0862">Zinc</keyword>
<comment type="catalytic activity">
    <reaction evidence="1 10">
        <text>1-(5-phospho-beta-D-ribosyl)-5'-AMP + H2O = 1-(5-phospho-beta-D-ribosyl)-5-[(5-phospho-beta-D-ribosylamino)methylideneamino]imidazole-4-carboxamide</text>
        <dbReference type="Rhea" id="RHEA:20049"/>
        <dbReference type="ChEBI" id="CHEBI:15377"/>
        <dbReference type="ChEBI" id="CHEBI:58435"/>
        <dbReference type="ChEBI" id="CHEBI:59457"/>
        <dbReference type="EC" id="3.5.4.19"/>
    </reaction>
</comment>
<comment type="caution">
    <text evidence="12">The sequence shown here is derived from an EMBL/GenBank/DDBJ whole genome shotgun (WGS) entry which is preliminary data.</text>
</comment>
<organism evidence="12 13">
    <name type="scientific">Methanothermococcus okinawensis</name>
    <dbReference type="NCBI Taxonomy" id="155863"/>
    <lineage>
        <taxon>Archaea</taxon>
        <taxon>Methanobacteriati</taxon>
        <taxon>Methanobacteriota</taxon>
        <taxon>Methanomada group</taxon>
        <taxon>Methanococci</taxon>
        <taxon>Methanococcales</taxon>
        <taxon>Methanococcaceae</taxon>
        <taxon>Methanothermococcus</taxon>
    </lineage>
</organism>
<evidence type="ECO:0000313" key="13">
    <source>
        <dbReference type="Proteomes" id="UP000605144"/>
    </source>
</evidence>
<evidence type="ECO:0000256" key="10">
    <source>
        <dbReference type="HAMAP-Rule" id="MF_01021"/>
    </source>
</evidence>
<evidence type="ECO:0000256" key="1">
    <source>
        <dbReference type="ARBA" id="ARBA00000024"/>
    </source>
</evidence>
<dbReference type="InterPro" id="IPR002496">
    <property type="entry name" value="PRib_AMP_CycHydrolase_dom"/>
</dbReference>
<keyword evidence="8 10" id="KW-0368">Histidine biosynthesis</keyword>
<keyword evidence="5 10" id="KW-0028">Amino-acid biosynthesis</keyword>
<evidence type="ECO:0000256" key="6">
    <source>
        <dbReference type="ARBA" id="ARBA00022723"/>
    </source>
</evidence>
<sequence length="130" mass="15087">MDVDQIIDSLNLKFRKIDGNELIIAITIDSNKNILMTAFMDREALKKTFETGYMHYYSTSRSKLWKKGEESGNVQKLIEMYIDCDGDALLFVVEQMGWACHEGYYSCFHYKVNLDTGDIETIGKKYQENT</sequence>
<feature type="binding site" evidence="10">
    <location>
        <position position="84"/>
    </location>
    <ligand>
        <name>Zn(2+)</name>
        <dbReference type="ChEBI" id="CHEBI:29105"/>
        <note>ligand shared between dimeric partners</note>
    </ligand>
</feature>
<evidence type="ECO:0000256" key="7">
    <source>
        <dbReference type="ARBA" id="ARBA00022801"/>
    </source>
</evidence>
<dbReference type="PANTHER" id="PTHR42945">
    <property type="entry name" value="HISTIDINE BIOSYNTHESIS BIFUNCTIONAL PROTEIN"/>
    <property type="match status" value="1"/>
</dbReference>
<keyword evidence="4 10" id="KW-0963">Cytoplasm</keyword>
<comment type="pathway">
    <text evidence="2 10">Amino-acid biosynthesis; L-histidine biosynthesis; L-histidine from 5-phospho-alpha-D-ribose 1-diphosphate: step 3/9.</text>
</comment>
<dbReference type="Pfam" id="PF01502">
    <property type="entry name" value="PRA-CH"/>
    <property type="match status" value="1"/>
</dbReference>
<dbReference type="NCBIfam" id="NF000768">
    <property type="entry name" value="PRK00051.1"/>
    <property type="match status" value="1"/>
</dbReference>
<dbReference type="GO" id="GO:0005737">
    <property type="term" value="C:cytoplasm"/>
    <property type="evidence" value="ECO:0007669"/>
    <property type="project" value="UniProtKB-SubCell"/>
</dbReference>
<comment type="subcellular location">
    <subcellularLocation>
        <location evidence="10">Cytoplasm</location>
    </subcellularLocation>
</comment>
<protein>
    <recommendedName>
        <fullName evidence="10">Phosphoribosyl-AMP cyclohydrolase</fullName>
        <shortName evidence="10">PRA-CH</shortName>
        <ecNumber evidence="10">3.5.4.19</ecNumber>
    </recommendedName>
</protein>